<keyword evidence="6" id="KW-0805">Transcription regulation</keyword>
<dbReference type="SUPFAM" id="SSF57667">
    <property type="entry name" value="beta-beta-alpha zinc fingers"/>
    <property type="match status" value="1"/>
</dbReference>
<dbReference type="GO" id="GO:0005634">
    <property type="term" value="C:nucleus"/>
    <property type="evidence" value="ECO:0007669"/>
    <property type="project" value="UniProtKB-SubCell"/>
</dbReference>
<dbReference type="Gene3D" id="3.30.160.60">
    <property type="entry name" value="Classic Zinc Finger"/>
    <property type="match status" value="2"/>
</dbReference>
<keyword evidence="13" id="KW-1185">Reference proteome</keyword>
<organism evidence="12 13">
    <name type="scientific">Metschnikowia aff. pulcherrima</name>
    <dbReference type="NCBI Taxonomy" id="2163413"/>
    <lineage>
        <taxon>Eukaryota</taxon>
        <taxon>Fungi</taxon>
        <taxon>Dikarya</taxon>
        <taxon>Ascomycota</taxon>
        <taxon>Saccharomycotina</taxon>
        <taxon>Pichiomycetes</taxon>
        <taxon>Metschnikowiaceae</taxon>
        <taxon>Metschnikowia</taxon>
    </lineage>
</organism>
<evidence type="ECO:0000256" key="2">
    <source>
        <dbReference type="ARBA" id="ARBA00022723"/>
    </source>
</evidence>
<dbReference type="STRING" id="2163413.A0A4P6XSS2"/>
<feature type="compositionally biased region" description="Basic residues" evidence="10">
    <location>
        <begin position="71"/>
        <end position="81"/>
    </location>
</feature>
<evidence type="ECO:0000256" key="6">
    <source>
        <dbReference type="ARBA" id="ARBA00023015"/>
    </source>
</evidence>
<keyword evidence="3" id="KW-0677">Repeat</keyword>
<reference evidence="13" key="1">
    <citation type="submission" date="2019-03" db="EMBL/GenBank/DDBJ databases">
        <title>Snf2 controls pulcherriminic acid biosynthesis and connects pigmentation and antifungal activity of the yeast Metschnikowia pulcherrima.</title>
        <authorList>
            <person name="Gore-Lloyd D."/>
            <person name="Sumann I."/>
            <person name="Brachmann A.O."/>
            <person name="Schneeberger K."/>
            <person name="Ortiz-Merino R.A."/>
            <person name="Moreno-Beltran M."/>
            <person name="Schlaefli M."/>
            <person name="Kirner P."/>
            <person name="Santos Kron A."/>
            <person name="Wolfe K.H."/>
            <person name="Piel J."/>
            <person name="Ahrens C.H."/>
            <person name="Henk D."/>
            <person name="Freimoser F.M."/>
        </authorList>
    </citation>
    <scope>NUCLEOTIDE SEQUENCE [LARGE SCALE GENOMIC DNA]</scope>
    <source>
        <strain evidence="13">APC 1.2</strain>
    </source>
</reference>
<dbReference type="FunFam" id="3.30.160.60:FF:000065">
    <property type="entry name" value="B-cell CLL/lymphoma 6, member B"/>
    <property type="match status" value="1"/>
</dbReference>
<feature type="domain" description="C2H2-type" evidence="11">
    <location>
        <begin position="503"/>
        <end position="530"/>
    </location>
</feature>
<evidence type="ECO:0000256" key="10">
    <source>
        <dbReference type="SAM" id="MobiDB-lite"/>
    </source>
</evidence>
<evidence type="ECO:0000313" key="12">
    <source>
        <dbReference type="EMBL" id="QBM90622.1"/>
    </source>
</evidence>
<proteinExistence type="predicted"/>
<comment type="subcellular location">
    <subcellularLocation>
        <location evidence="1">Nucleus</location>
    </subcellularLocation>
</comment>
<dbReference type="GO" id="GO:0000981">
    <property type="term" value="F:DNA-binding transcription factor activity, RNA polymerase II-specific"/>
    <property type="evidence" value="ECO:0007669"/>
    <property type="project" value="TreeGrafter"/>
</dbReference>
<evidence type="ECO:0000256" key="5">
    <source>
        <dbReference type="ARBA" id="ARBA00022833"/>
    </source>
</evidence>
<dbReference type="InterPro" id="IPR013087">
    <property type="entry name" value="Znf_C2H2_type"/>
</dbReference>
<evidence type="ECO:0000256" key="7">
    <source>
        <dbReference type="ARBA" id="ARBA00023163"/>
    </source>
</evidence>
<dbReference type="PROSITE" id="PS50157">
    <property type="entry name" value="ZINC_FINGER_C2H2_2"/>
    <property type="match status" value="2"/>
</dbReference>
<evidence type="ECO:0000313" key="13">
    <source>
        <dbReference type="Proteomes" id="UP000292447"/>
    </source>
</evidence>
<feature type="region of interest" description="Disordered" evidence="10">
    <location>
        <begin position="209"/>
        <end position="233"/>
    </location>
</feature>
<dbReference type="GO" id="GO:0008270">
    <property type="term" value="F:zinc ion binding"/>
    <property type="evidence" value="ECO:0007669"/>
    <property type="project" value="UniProtKB-KW"/>
</dbReference>
<sequence length="594" mass="67967">MDPLANWEELVELKTTNEISAPVDEDLNYYFQEYKEFDNLFDEALTTLQDLDVPSGYGQAQPPQRSPRGSSRSHTHQLSHFRHLKKPSGTAIFGFLDHNRELSLGGTNGEDYTRMMKQPQDNLKSISPTQLARSHPVISNEQLDFNFDQPLEACKPIELNEEDENEETTSKKDEDIIVTNRNPKLYKFPPDPPDANERATFELFLGSSRPLQPIHHPKQNREYPDDIDDLSGPEISKRRYVPIPVHEPAPIISSSPNFRLPRQNAVPYMPLDYSPHQDRYASRSAPREYPDALSMNMNVFLPPPLASSLSQASPEPHSPLPQHNSSPLRRGARISPFVEKRTFYNPQFFSDDAECYYPHPPSQFGSSPTRELPQSSPIRQMNRTIDNQADETIIDANETILQLTPLKNQAPITPRTNGIKLEWSPIISPNGKTKDVRKAIQELSPRRTMKKTSLLPPGELDKYWEGPDDDKNFTCVYQNCGKKFTRRYNVRSHIQTHLSDRPFTCLYCPKSFVRQHDLNRHVKSHMVSKHCRCKCGREFTRIEGYKKHLTNGVCVRPHEENSGISKPGAHRTKGETILDGLTSNRLNEELNLAM</sequence>
<keyword evidence="4 9" id="KW-0863">Zinc-finger</keyword>
<gene>
    <name evidence="12" type="primary">MPUL0F02060</name>
    <name evidence="12" type="ORF">METSCH_F02060</name>
</gene>
<dbReference type="SMART" id="SM00355">
    <property type="entry name" value="ZnF_C2H2"/>
    <property type="match status" value="2"/>
</dbReference>
<dbReference type="InterPro" id="IPR036236">
    <property type="entry name" value="Znf_C2H2_sf"/>
</dbReference>
<feature type="region of interest" description="Disordered" evidence="10">
    <location>
        <begin position="306"/>
        <end position="330"/>
    </location>
</feature>
<evidence type="ECO:0000256" key="3">
    <source>
        <dbReference type="ARBA" id="ARBA00022737"/>
    </source>
</evidence>
<keyword evidence="7" id="KW-0804">Transcription</keyword>
<evidence type="ECO:0000256" key="4">
    <source>
        <dbReference type="ARBA" id="ARBA00022771"/>
    </source>
</evidence>
<dbReference type="GO" id="GO:0045944">
    <property type="term" value="P:positive regulation of transcription by RNA polymerase II"/>
    <property type="evidence" value="ECO:0007669"/>
    <property type="project" value="UniProtKB-ARBA"/>
</dbReference>
<accession>A0A4P6XSS2</accession>
<dbReference type="PANTHER" id="PTHR19818:SF139">
    <property type="entry name" value="PAIR-RULE PROTEIN ODD-PAIRED"/>
    <property type="match status" value="1"/>
</dbReference>
<dbReference type="EMBL" id="CP034461">
    <property type="protein sequence ID" value="QBM90622.1"/>
    <property type="molecule type" value="Genomic_DNA"/>
</dbReference>
<dbReference type="GO" id="GO:0000978">
    <property type="term" value="F:RNA polymerase II cis-regulatory region sequence-specific DNA binding"/>
    <property type="evidence" value="ECO:0007669"/>
    <property type="project" value="TreeGrafter"/>
</dbReference>
<dbReference type="InterPro" id="IPR050329">
    <property type="entry name" value="GLI_C2H2-zinc-finger"/>
</dbReference>
<name>A0A4P6XSS2_9ASCO</name>
<feature type="domain" description="C2H2-type" evidence="11">
    <location>
        <begin position="473"/>
        <end position="502"/>
    </location>
</feature>
<keyword evidence="8" id="KW-0539">Nucleus</keyword>
<feature type="region of interest" description="Disordered" evidence="10">
    <location>
        <begin position="53"/>
        <end position="81"/>
    </location>
</feature>
<dbReference type="Pfam" id="PF00096">
    <property type="entry name" value="zf-C2H2"/>
    <property type="match status" value="2"/>
</dbReference>
<feature type="compositionally biased region" description="Low complexity" evidence="10">
    <location>
        <begin position="58"/>
        <end position="70"/>
    </location>
</feature>
<dbReference type="AlphaFoldDB" id="A0A4P6XSS2"/>
<dbReference type="Proteomes" id="UP000292447">
    <property type="component" value="Chromosome VI"/>
</dbReference>
<protein>
    <submittedName>
        <fullName evidence="12">Metallothionein expression activator</fullName>
    </submittedName>
</protein>
<evidence type="ECO:0000259" key="11">
    <source>
        <dbReference type="PROSITE" id="PS50157"/>
    </source>
</evidence>
<dbReference type="PANTHER" id="PTHR19818">
    <property type="entry name" value="ZINC FINGER PROTEIN ZIC AND GLI"/>
    <property type="match status" value="1"/>
</dbReference>
<evidence type="ECO:0000256" key="1">
    <source>
        <dbReference type="ARBA" id="ARBA00004123"/>
    </source>
</evidence>
<dbReference type="FunFam" id="3.30.160.60:FF:001752">
    <property type="entry name" value="Transcriptional factor SWI5"/>
    <property type="match status" value="1"/>
</dbReference>
<keyword evidence="5" id="KW-0862">Zinc</keyword>
<evidence type="ECO:0000256" key="8">
    <source>
        <dbReference type="ARBA" id="ARBA00023242"/>
    </source>
</evidence>
<keyword evidence="2" id="KW-0479">Metal-binding</keyword>
<dbReference type="PROSITE" id="PS00028">
    <property type="entry name" value="ZINC_FINGER_C2H2_1"/>
    <property type="match status" value="2"/>
</dbReference>
<evidence type="ECO:0000256" key="9">
    <source>
        <dbReference type="PROSITE-ProRule" id="PRU00042"/>
    </source>
</evidence>